<evidence type="ECO:0000256" key="4">
    <source>
        <dbReference type="ARBA" id="ARBA00022553"/>
    </source>
</evidence>
<dbReference type="SMART" id="SM00387">
    <property type="entry name" value="HATPase_c"/>
    <property type="match status" value="1"/>
</dbReference>
<evidence type="ECO:0000256" key="7">
    <source>
        <dbReference type="ARBA" id="ARBA00022777"/>
    </source>
</evidence>
<dbReference type="Proteomes" id="UP001165393">
    <property type="component" value="Unassembled WGS sequence"/>
</dbReference>
<dbReference type="Gene3D" id="6.10.340.10">
    <property type="match status" value="1"/>
</dbReference>
<dbReference type="InterPro" id="IPR050428">
    <property type="entry name" value="TCS_sensor_his_kinase"/>
</dbReference>
<comment type="caution">
    <text evidence="14">The sequence shown here is derived from an EMBL/GenBank/DDBJ whole genome shotgun (WGS) entry which is preliminary data.</text>
</comment>
<dbReference type="Pfam" id="PF00512">
    <property type="entry name" value="HisKA"/>
    <property type="match status" value="1"/>
</dbReference>
<dbReference type="InterPro" id="IPR003660">
    <property type="entry name" value="HAMP_dom"/>
</dbReference>
<dbReference type="SMART" id="SM00304">
    <property type="entry name" value="HAMP"/>
    <property type="match status" value="1"/>
</dbReference>
<evidence type="ECO:0000313" key="14">
    <source>
        <dbReference type="EMBL" id="MCM2679380.1"/>
    </source>
</evidence>
<dbReference type="Pfam" id="PF00672">
    <property type="entry name" value="HAMP"/>
    <property type="match status" value="1"/>
</dbReference>
<evidence type="ECO:0000313" key="15">
    <source>
        <dbReference type="Proteomes" id="UP001165393"/>
    </source>
</evidence>
<proteinExistence type="predicted"/>
<dbReference type="InterPro" id="IPR003661">
    <property type="entry name" value="HisK_dim/P_dom"/>
</dbReference>
<evidence type="ECO:0000256" key="5">
    <source>
        <dbReference type="ARBA" id="ARBA00022679"/>
    </source>
</evidence>
<keyword evidence="8" id="KW-1133">Transmembrane helix</keyword>
<dbReference type="PANTHER" id="PTHR45436:SF5">
    <property type="entry name" value="SENSOR HISTIDINE KINASE TRCS"/>
    <property type="match status" value="1"/>
</dbReference>
<dbReference type="GO" id="GO:0005524">
    <property type="term" value="F:ATP binding"/>
    <property type="evidence" value="ECO:0007669"/>
    <property type="project" value="UniProtKB-KW"/>
</dbReference>
<keyword evidence="5" id="KW-0808">Transferase</keyword>
<keyword evidence="15" id="KW-1185">Reference proteome</keyword>
<evidence type="ECO:0000256" key="3">
    <source>
        <dbReference type="ARBA" id="ARBA00012438"/>
    </source>
</evidence>
<accession>A0AA41W5Q8</accession>
<dbReference type="InterPro" id="IPR005467">
    <property type="entry name" value="His_kinase_dom"/>
</dbReference>
<organism evidence="14 15">
    <name type="scientific">Echinimonas agarilytica</name>
    <dbReference type="NCBI Taxonomy" id="1215918"/>
    <lineage>
        <taxon>Bacteria</taxon>
        <taxon>Pseudomonadati</taxon>
        <taxon>Pseudomonadota</taxon>
        <taxon>Gammaproteobacteria</taxon>
        <taxon>Alteromonadales</taxon>
        <taxon>Echinimonadaceae</taxon>
        <taxon>Echinimonas</taxon>
    </lineage>
</organism>
<dbReference type="GO" id="GO:0000155">
    <property type="term" value="F:phosphorelay sensor kinase activity"/>
    <property type="evidence" value="ECO:0007669"/>
    <property type="project" value="InterPro"/>
</dbReference>
<name>A0AA41W5Q8_9GAMM</name>
<dbReference type="Gene3D" id="1.10.287.130">
    <property type="match status" value="1"/>
</dbReference>
<dbReference type="GO" id="GO:0005886">
    <property type="term" value="C:plasma membrane"/>
    <property type="evidence" value="ECO:0007669"/>
    <property type="project" value="UniProtKB-ARBA"/>
</dbReference>
<feature type="domain" description="HAMP" evidence="13">
    <location>
        <begin position="247"/>
        <end position="299"/>
    </location>
</feature>
<dbReference type="EC" id="2.7.13.3" evidence="3"/>
<dbReference type="PROSITE" id="PS50109">
    <property type="entry name" value="HIS_KIN"/>
    <property type="match status" value="1"/>
</dbReference>
<sequence length="523" mass="58762">MRLQTKLFLVLLSTSLMLVGALVFLVQRSIDEGVLDYINSQQHSAVAPAVEELQDEYRSDQWHSLKSDPERFYHTLHSHLENGGISIPQVPRNGPNARVQKRPPPPRRLPPDSGRYAEQSSPINQKAERPAAGTREANQMRRPPPKASFERQQTPTRRLERLPGFHEFVVTYASGEPVVGRVKEGSFYSELPINVDEEIVGYLHIVQRMNLSDVHELDFVKEQHQYMITAGLVLLVGVLGCSIPLGRHMLSPVKRLTQGLHQLAQGQYDLRMPTQRSDELGQLGRDFNELAMTLEQNESARKRWLADAAHELRTPVAVLRGELEAMIDGIRPLSEQNVQSAHQELSHLQKLIDDLHALTRAEAGALRYQKQQLNLNDLIRWREQSLSLMLANAGIELVMSLEAKKCMVEADPTRLNQLFDNLVQNTIRYAHGATQLVVSTRREKHSVVWQIEDDGEGVAAEHLPKLFDHLYRVDEARTRSKGGSGLGLAICKKIIVAHQASVEAETSQAGGLAIIMTFPTVKS</sequence>
<protein>
    <recommendedName>
        <fullName evidence="3">histidine kinase</fullName>
        <ecNumber evidence="3">2.7.13.3</ecNumber>
    </recommendedName>
</protein>
<reference evidence="14 15" key="1">
    <citation type="journal article" date="2013" name="Antonie Van Leeuwenhoek">
        <title>Echinimonas agarilytica gen. nov., sp. nov., a new gammaproteobacterium isolated from the sea urchin Strongylocentrotus intermedius.</title>
        <authorList>
            <person name="Nedashkovskaya O.I."/>
            <person name="Stenkova A.M."/>
            <person name="Zhukova N.V."/>
            <person name="Van Trappen S."/>
            <person name="Lee J.S."/>
            <person name="Kim S.B."/>
        </authorList>
    </citation>
    <scope>NUCLEOTIDE SEQUENCE [LARGE SCALE GENOMIC DNA]</scope>
    <source>
        <strain evidence="14 15">KMM 6351</strain>
    </source>
</reference>
<dbReference type="InterPro" id="IPR036890">
    <property type="entry name" value="HATPase_C_sf"/>
</dbReference>
<comment type="catalytic activity">
    <reaction evidence="1">
        <text>ATP + protein L-histidine = ADP + protein N-phospho-L-histidine.</text>
        <dbReference type="EC" id="2.7.13.3"/>
    </reaction>
</comment>
<dbReference type="InterPro" id="IPR004358">
    <property type="entry name" value="Sig_transdc_His_kin-like_C"/>
</dbReference>
<dbReference type="InterPro" id="IPR036097">
    <property type="entry name" value="HisK_dim/P_sf"/>
</dbReference>
<keyword evidence="10" id="KW-0472">Membrane</keyword>
<dbReference type="InterPro" id="IPR003594">
    <property type="entry name" value="HATPase_dom"/>
</dbReference>
<dbReference type="CDD" id="cd06225">
    <property type="entry name" value="HAMP"/>
    <property type="match status" value="1"/>
</dbReference>
<feature type="region of interest" description="Disordered" evidence="11">
    <location>
        <begin position="83"/>
        <end position="157"/>
    </location>
</feature>
<evidence type="ECO:0000256" key="9">
    <source>
        <dbReference type="ARBA" id="ARBA00023012"/>
    </source>
</evidence>
<evidence type="ECO:0000256" key="8">
    <source>
        <dbReference type="ARBA" id="ARBA00022989"/>
    </source>
</evidence>
<dbReference type="SUPFAM" id="SSF55874">
    <property type="entry name" value="ATPase domain of HSP90 chaperone/DNA topoisomerase II/histidine kinase"/>
    <property type="match status" value="1"/>
</dbReference>
<keyword evidence="4" id="KW-0597">Phosphoprotein</keyword>
<dbReference type="AlphaFoldDB" id="A0AA41W5Q8"/>
<dbReference type="SMART" id="SM00388">
    <property type="entry name" value="HisKA"/>
    <property type="match status" value="1"/>
</dbReference>
<keyword evidence="9" id="KW-0902">Two-component regulatory system</keyword>
<dbReference type="SUPFAM" id="SSF47384">
    <property type="entry name" value="Homodimeric domain of signal transducing histidine kinase"/>
    <property type="match status" value="1"/>
</dbReference>
<evidence type="ECO:0000256" key="11">
    <source>
        <dbReference type="SAM" id="MobiDB-lite"/>
    </source>
</evidence>
<evidence type="ECO:0000256" key="2">
    <source>
        <dbReference type="ARBA" id="ARBA00004370"/>
    </source>
</evidence>
<keyword evidence="7" id="KW-0418">Kinase</keyword>
<evidence type="ECO:0000256" key="10">
    <source>
        <dbReference type="ARBA" id="ARBA00023136"/>
    </source>
</evidence>
<dbReference type="FunFam" id="3.30.565.10:FF:000006">
    <property type="entry name" value="Sensor histidine kinase WalK"/>
    <property type="match status" value="1"/>
</dbReference>
<dbReference type="RefSeq" id="WP_251260726.1">
    <property type="nucleotide sequence ID" value="NZ_JAMQGP010000002.1"/>
</dbReference>
<dbReference type="CDD" id="cd00082">
    <property type="entry name" value="HisKA"/>
    <property type="match status" value="1"/>
</dbReference>
<dbReference type="Pfam" id="PF02518">
    <property type="entry name" value="HATPase_c"/>
    <property type="match status" value="1"/>
</dbReference>
<feature type="domain" description="Histidine kinase" evidence="12">
    <location>
        <begin position="307"/>
        <end position="522"/>
    </location>
</feature>
<dbReference type="PRINTS" id="PR00344">
    <property type="entry name" value="BCTRLSENSOR"/>
</dbReference>
<comment type="subcellular location">
    <subcellularLocation>
        <location evidence="2">Membrane</location>
    </subcellularLocation>
</comment>
<dbReference type="PROSITE" id="PS50885">
    <property type="entry name" value="HAMP"/>
    <property type="match status" value="1"/>
</dbReference>
<evidence type="ECO:0000259" key="12">
    <source>
        <dbReference type="PROSITE" id="PS50109"/>
    </source>
</evidence>
<keyword evidence="6" id="KW-0812">Transmembrane</keyword>
<gene>
    <name evidence="14" type="ORF">NAF29_06815</name>
</gene>
<dbReference type="EMBL" id="JAMQGP010000002">
    <property type="protein sequence ID" value="MCM2679380.1"/>
    <property type="molecule type" value="Genomic_DNA"/>
</dbReference>
<evidence type="ECO:0000256" key="6">
    <source>
        <dbReference type="ARBA" id="ARBA00022692"/>
    </source>
</evidence>
<evidence type="ECO:0000256" key="1">
    <source>
        <dbReference type="ARBA" id="ARBA00000085"/>
    </source>
</evidence>
<dbReference type="SUPFAM" id="SSF158472">
    <property type="entry name" value="HAMP domain-like"/>
    <property type="match status" value="1"/>
</dbReference>
<evidence type="ECO:0000259" key="13">
    <source>
        <dbReference type="PROSITE" id="PS50885"/>
    </source>
</evidence>
<keyword evidence="14" id="KW-0547">Nucleotide-binding</keyword>
<keyword evidence="14" id="KW-0067">ATP-binding</keyword>
<dbReference type="PANTHER" id="PTHR45436">
    <property type="entry name" value="SENSOR HISTIDINE KINASE YKOH"/>
    <property type="match status" value="1"/>
</dbReference>
<dbReference type="Gene3D" id="3.30.565.10">
    <property type="entry name" value="Histidine kinase-like ATPase, C-terminal domain"/>
    <property type="match status" value="1"/>
</dbReference>